<reference evidence="1 2" key="1">
    <citation type="submission" date="2024-01" db="EMBL/GenBank/DDBJ databases">
        <title>Uliginosibacterium soil sp. nov.</title>
        <authorList>
            <person name="Lv Y."/>
        </authorList>
    </citation>
    <scope>NUCLEOTIDE SEQUENCE [LARGE SCALE GENOMIC DNA]</scope>
    <source>
        <strain evidence="1 2">H3</strain>
    </source>
</reference>
<dbReference type="Gene3D" id="2.30.110.10">
    <property type="entry name" value="Electron Transport, Fmn-binding Protein, Chain A"/>
    <property type="match status" value="1"/>
</dbReference>
<comment type="caution">
    <text evidence="1">The sequence shown here is derived from an EMBL/GenBank/DDBJ whole genome shotgun (WGS) entry which is preliminary data.</text>
</comment>
<dbReference type="SUPFAM" id="SSF50475">
    <property type="entry name" value="FMN-binding split barrel"/>
    <property type="match status" value="1"/>
</dbReference>
<dbReference type="RefSeq" id="WP_327597932.1">
    <property type="nucleotide sequence ID" value="NZ_JAYXHS010000001.1"/>
</dbReference>
<dbReference type="PANTHER" id="PTHR42815:SF2">
    <property type="entry name" value="FAD-BINDING, PUTATIVE (AFU_ORTHOLOGUE AFUA_6G07600)-RELATED"/>
    <property type="match status" value="1"/>
</dbReference>
<evidence type="ECO:0000313" key="1">
    <source>
        <dbReference type="EMBL" id="MEC5384967.1"/>
    </source>
</evidence>
<dbReference type="PANTHER" id="PTHR42815">
    <property type="entry name" value="FAD-BINDING, PUTATIVE (AFU_ORTHOLOGUE AFUA_6G07600)-RELATED"/>
    <property type="match status" value="1"/>
</dbReference>
<name>A0ABU6K0P5_9RHOO</name>
<proteinExistence type="predicted"/>
<organism evidence="1 2">
    <name type="scientific">Uliginosibacterium silvisoli</name>
    <dbReference type="NCBI Taxonomy" id="3114758"/>
    <lineage>
        <taxon>Bacteria</taxon>
        <taxon>Pseudomonadati</taxon>
        <taxon>Pseudomonadota</taxon>
        <taxon>Betaproteobacteria</taxon>
        <taxon>Rhodocyclales</taxon>
        <taxon>Zoogloeaceae</taxon>
        <taxon>Uliginosibacterium</taxon>
    </lineage>
</organism>
<dbReference type="Proteomes" id="UP001331561">
    <property type="component" value="Unassembled WGS sequence"/>
</dbReference>
<protein>
    <submittedName>
        <fullName evidence="1">Pyridoxamine 5'-phosphate oxidase family protein</fullName>
    </submittedName>
</protein>
<dbReference type="EMBL" id="JAYXHS010000001">
    <property type="protein sequence ID" value="MEC5384967.1"/>
    <property type="molecule type" value="Genomic_DNA"/>
</dbReference>
<dbReference type="InterPro" id="IPR012349">
    <property type="entry name" value="Split_barrel_FMN-bd"/>
</dbReference>
<keyword evidence="2" id="KW-1185">Reference proteome</keyword>
<sequence>MNAADQAQGAFHAGERAMQASVGLAERMALVGAQAIRDYMPQQHRDFFPLLPFLIVGSVDASAQPSASVLAAPAGFVSSPDERSLRIEAPIDHDDPLAANLHLGASLGVLGLEPHTRRRNRANGRVSARDEDGFTLAVQQSFGNCPKYIQAREPVFAPQGAVAGGVRISAGLDEQARALIGRADTFFIASAHTRSASDDAARAQGVDVSHRGGKPGFVRVEGNTLTVPDFRGNFFFNTLGNLLEHPQAGLLFIDFATGDLLQLAAAAEIITEGAELAGFVGAERLLRLRVGEARFRPAALPLRWGEAEISPVLAGVGAWPQST</sequence>
<accession>A0ABU6K0P5</accession>
<gene>
    <name evidence="1" type="ORF">VVD49_04490</name>
</gene>
<evidence type="ECO:0000313" key="2">
    <source>
        <dbReference type="Proteomes" id="UP001331561"/>
    </source>
</evidence>